<keyword evidence="2" id="KW-1185">Reference proteome</keyword>
<sequence length="310" mass="34901">MWYRLVYEVYGRVWGCGVKTSTAVPSRDLGNGAADNRGYFPEGKGESYRVRLRDSSSVKMHFFGASGLLSRIGLFELIHQLKIPNRARVLYPNRVYTFPESGKLRFPESVNEFPVSGLAPNFVQDNSYLGSGFTISRIGNSLFIQFGFYQYPNRVSLGQIRIENFTIPNRLSSKPSYPLEGDLFVENEMSREVISMGSESRPPVLVMGEYAQWKLRMIHFLDQLDRNLIKSIRAGPVRPTVTIAEVPETATCPLLPSYTPWRNHTTCSTKNNANTMKSTSVRWLFSSWLSPTICIPASTVSTMLGISGLK</sequence>
<accession>A0AA38TQT8</accession>
<reference evidence="1" key="1">
    <citation type="submission" date="2023-03" db="EMBL/GenBank/DDBJ databases">
        <title>Chromosome-scale reference genome and RAD-based genetic map of yellow starthistle (Centaurea solstitialis) reveal putative structural variation and QTLs associated with invader traits.</title>
        <authorList>
            <person name="Reatini B."/>
            <person name="Cang F.A."/>
            <person name="Jiang Q."/>
            <person name="Mckibben M.T.W."/>
            <person name="Barker M.S."/>
            <person name="Rieseberg L.H."/>
            <person name="Dlugosch K.M."/>
        </authorList>
    </citation>
    <scope>NUCLEOTIDE SEQUENCE</scope>
    <source>
        <strain evidence="1">CAN-66</strain>
        <tissue evidence="1">Leaf</tissue>
    </source>
</reference>
<proteinExistence type="predicted"/>
<gene>
    <name evidence="1" type="ORF">OSB04_001344</name>
</gene>
<organism evidence="1 2">
    <name type="scientific">Centaurea solstitialis</name>
    <name type="common">yellow star-thistle</name>
    <dbReference type="NCBI Taxonomy" id="347529"/>
    <lineage>
        <taxon>Eukaryota</taxon>
        <taxon>Viridiplantae</taxon>
        <taxon>Streptophyta</taxon>
        <taxon>Embryophyta</taxon>
        <taxon>Tracheophyta</taxon>
        <taxon>Spermatophyta</taxon>
        <taxon>Magnoliopsida</taxon>
        <taxon>eudicotyledons</taxon>
        <taxon>Gunneridae</taxon>
        <taxon>Pentapetalae</taxon>
        <taxon>asterids</taxon>
        <taxon>campanulids</taxon>
        <taxon>Asterales</taxon>
        <taxon>Asteraceae</taxon>
        <taxon>Carduoideae</taxon>
        <taxon>Cardueae</taxon>
        <taxon>Centaureinae</taxon>
        <taxon>Centaurea</taxon>
    </lineage>
</organism>
<name>A0AA38TQT8_9ASTR</name>
<dbReference type="AlphaFoldDB" id="A0AA38TQT8"/>
<dbReference type="EMBL" id="JARYMX010000001">
    <property type="protein sequence ID" value="KAJ9565378.1"/>
    <property type="molecule type" value="Genomic_DNA"/>
</dbReference>
<dbReference type="Proteomes" id="UP001172457">
    <property type="component" value="Chromosome 1"/>
</dbReference>
<protein>
    <submittedName>
        <fullName evidence="1">Uncharacterized protein</fullName>
    </submittedName>
</protein>
<comment type="caution">
    <text evidence="1">The sequence shown here is derived from an EMBL/GenBank/DDBJ whole genome shotgun (WGS) entry which is preliminary data.</text>
</comment>
<evidence type="ECO:0000313" key="1">
    <source>
        <dbReference type="EMBL" id="KAJ9565378.1"/>
    </source>
</evidence>
<evidence type="ECO:0000313" key="2">
    <source>
        <dbReference type="Proteomes" id="UP001172457"/>
    </source>
</evidence>